<dbReference type="AlphaFoldDB" id="A0A0P9GWI7"/>
<keyword evidence="2" id="KW-1185">Reference proteome</keyword>
<organism evidence="1 2">
    <name type="scientific">Rhodotorula graminis (strain WP1)</name>
    <dbReference type="NCBI Taxonomy" id="578459"/>
    <lineage>
        <taxon>Eukaryota</taxon>
        <taxon>Fungi</taxon>
        <taxon>Dikarya</taxon>
        <taxon>Basidiomycota</taxon>
        <taxon>Pucciniomycotina</taxon>
        <taxon>Microbotryomycetes</taxon>
        <taxon>Sporidiobolales</taxon>
        <taxon>Sporidiobolaceae</taxon>
        <taxon>Rhodotorula</taxon>
    </lineage>
</organism>
<reference evidence="1 2" key="1">
    <citation type="journal article" date="2015" name="Front. Microbiol.">
        <title>Genome sequence of the plant growth promoting endophytic yeast Rhodotorula graminis WP1.</title>
        <authorList>
            <person name="Firrincieli A."/>
            <person name="Otillar R."/>
            <person name="Salamov A."/>
            <person name="Schmutz J."/>
            <person name="Khan Z."/>
            <person name="Redman R.S."/>
            <person name="Fleck N.D."/>
            <person name="Lindquist E."/>
            <person name="Grigoriev I.V."/>
            <person name="Doty S.L."/>
        </authorList>
    </citation>
    <scope>NUCLEOTIDE SEQUENCE [LARGE SCALE GENOMIC DNA]</scope>
    <source>
        <strain evidence="1 2">WP1</strain>
    </source>
</reference>
<accession>A0A0P9GWI7</accession>
<sequence length="51" mass="5958">MLREGKVLRHGTCISSLAEIPYFDPSWPSRRQALGLDEPDDFEYRAQRDAY</sequence>
<dbReference type="OrthoDB" id="10257314at2759"/>
<name>A0A0P9GWI7_RHOGW</name>
<protein>
    <submittedName>
        <fullName evidence="1">Uncharacterized protein</fullName>
    </submittedName>
</protein>
<dbReference type="EMBL" id="KQ474091">
    <property type="protein sequence ID" value="KPV71798.1"/>
    <property type="molecule type" value="Genomic_DNA"/>
</dbReference>
<dbReference type="STRING" id="578459.A0A0P9GWI7"/>
<proteinExistence type="predicted"/>
<gene>
    <name evidence="1" type="ORF">RHOBADRAFT_56414</name>
</gene>
<dbReference type="Proteomes" id="UP000053890">
    <property type="component" value="Unassembled WGS sequence"/>
</dbReference>
<dbReference type="GeneID" id="28978779"/>
<evidence type="ECO:0000313" key="2">
    <source>
        <dbReference type="Proteomes" id="UP000053890"/>
    </source>
</evidence>
<dbReference type="RefSeq" id="XP_018267847.1">
    <property type="nucleotide sequence ID" value="XM_018418332.1"/>
</dbReference>
<evidence type="ECO:0000313" key="1">
    <source>
        <dbReference type="EMBL" id="KPV71798.1"/>
    </source>
</evidence>